<dbReference type="Proteomes" id="UP000308886">
    <property type="component" value="Unassembled WGS sequence"/>
</dbReference>
<organism evidence="1 2">
    <name type="scientific">Palleniella muris</name>
    <dbReference type="NCBI Taxonomy" id="3038145"/>
    <lineage>
        <taxon>Bacteria</taxon>
        <taxon>Pseudomonadati</taxon>
        <taxon>Bacteroidota</taxon>
        <taxon>Bacteroidia</taxon>
        <taxon>Bacteroidales</taxon>
        <taxon>Prevotellaceae</taxon>
        <taxon>Palleniella</taxon>
    </lineage>
</organism>
<proteinExistence type="predicted"/>
<dbReference type="EMBL" id="SRZC01000001">
    <property type="protein sequence ID" value="TGX84206.1"/>
    <property type="molecule type" value="Genomic_DNA"/>
</dbReference>
<evidence type="ECO:0000313" key="2">
    <source>
        <dbReference type="Proteomes" id="UP000308886"/>
    </source>
</evidence>
<comment type="caution">
    <text evidence="1">The sequence shown here is derived from an EMBL/GenBank/DDBJ whole genome shotgun (WGS) entry which is preliminary data.</text>
</comment>
<accession>A0AC61QUK7</accession>
<protein>
    <submittedName>
        <fullName evidence="1">N-acetyltransferase</fullName>
    </submittedName>
</protein>
<reference evidence="1" key="1">
    <citation type="submission" date="2019-04" db="EMBL/GenBank/DDBJ databases">
        <title>Microbes associate with the intestines of laboratory mice.</title>
        <authorList>
            <person name="Navarre W."/>
            <person name="Wong E."/>
            <person name="Huang K."/>
            <person name="Tropini C."/>
            <person name="Ng K."/>
            <person name="Yu B."/>
        </authorList>
    </citation>
    <scope>NUCLEOTIDE SEQUENCE</scope>
    <source>
        <strain evidence="1">NM73_A23</strain>
    </source>
</reference>
<sequence>MKDIEIRRVDTKKDLGRFIDFHYDLYEGSPYDVPSLYSDEMDTLSRDRNAAFDFCEAEYFMAYRDGELVGRVAAIINHKANEKWGRKDVRFGWIDFVEDKAVAEALLDAVADYGRKHGMEQMVGPLGFTDMDSEGMLVYGFDELSTIATLYNYEYYPRIIEEIGGFEIDNRYNEYNILVPEKMPEKHRKISEMIMKRYNLHIRKVKRRELYGKEKMGRKVFSLINATYKDLYGYSELTDRQIDQLVGKFSIVLDMNLVTLVEDWNTPGHDLIGVGVTVPSMARVLQKCRRGRLLPFGWFHLLRFLLSKKSKGLDLLLIGVLPEYRNKGVNALFFYDLIPYYHKYGVEWAETQLEMETNTAVQGQWDMFEHRNHKKRVCWKKKI</sequence>
<keyword evidence="2" id="KW-1185">Reference proteome</keyword>
<evidence type="ECO:0000313" key="1">
    <source>
        <dbReference type="EMBL" id="TGX84206.1"/>
    </source>
</evidence>
<gene>
    <name evidence="1" type="ORF">E5358_00790</name>
</gene>
<name>A0AC61QUK7_9BACT</name>